<dbReference type="Gene3D" id="3.40.50.10110">
    <property type="entry name" value="DNA polymerase III subunit chi"/>
    <property type="match status" value="1"/>
</dbReference>
<dbReference type="GO" id="GO:0003887">
    <property type="term" value="F:DNA-directed DNA polymerase activity"/>
    <property type="evidence" value="ECO:0007669"/>
    <property type="project" value="InterPro"/>
</dbReference>
<dbReference type="EMBL" id="JAAYYV010000257">
    <property type="protein sequence ID" value="NLF54705.1"/>
    <property type="molecule type" value="Genomic_DNA"/>
</dbReference>
<dbReference type="GO" id="GO:0032298">
    <property type="term" value="P:positive regulation of DNA-templated DNA replication initiation"/>
    <property type="evidence" value="ECO:0007669"/>
    <property type="project" value="TreeGrafter"/>
</dbReference>
<dbReference type="PANTHER" id="PTHR38767:SF1">
    <property type="entry name" value="DNA POLYMERASE III SUBUNIT CHI"/>
    <property type="match status" value="1"/>
</dbReference>
<dbReference type="RefSeq" id="WP_068803357.1">
    <property type="nucleotide sequence ID" value="NZ_MBFM01000001.1"/>
</dbReference>
<dbReference type="PANTHER" id="PTHR38767">
    <property type="entry name" value="DNA POLYMERASE III SUBUNIT CHI"/>
    <property type="match status" value="1"/>
</dbReference>
<name>A0A7X7LWL6_9RHOO</name>
<accession>A0A7X7LWL6</accession>
<dbReference type="InterPro" id="IPR036768">
    <property type="entry name" value="PolIII_chi_sf"/>
</dbReference>
<dbReference type="GO" id="GO:0003677">
    <property type="term" value="F:DNA binding"/>
    <property type="evidence" value="ECO:0007669"/>
    <property type="project" value="InterPro"/>
</dbReference>
<gene>
    <name evidence="1" type="ORF">GX576_09995</name>
</gene>
<proteinExistence type="predicted"/>
<dbReference type="Pfam" id="PF04364">
    <property type="entry name" value="DNA_pol3_chi"/>
    <property type="match status" value="1"/>
</dbReference>
<evidence type="ECO:0000313" key="1">
    <source>
        <dbReference type="EMBL" id="NLF54705.1"/>
    </source>
</evidence>
<dbReference type="AlphaFoldDB" id="A0A7X7LWL6"/>
<protein>
    <submittedName>
        <fullName evidence="1">DNA polymerase III subunit chi</fullName>
    </submittedName>
</protein>
<reference evidence="1 2" key="1">
    <citation type="journal article" date="2020" name="Biotechnol. Biofuels">
        <title>New insights from the biogas microbiome by comprehensive genome-resolved metagenomics of nearly 1600 species originating from multiple anaerobic digesters.</title>
        <authorList>
            <person name="Campanaro S."/>
            <person name="Treu L."/>
            <person name="Rodriguez-R L.M."/>
            <person name="Kovalovszki A."/>
            <person name="Ziels R.M."/>
            <person name="Maus I."/>
            <person name="Zhu X."/>
            <person name="Kougias P.G."/>
            <person name="Basile A."/>
            <person name="Luo G."/>
            <person name="Schluter A."/>
            <person name="Konstantinidis K.T."/>
            <person name="Angelidaki I."/>
        </authorList>
    </citation>
    <scope>NUCLEOTIDE SEQUENCE [LARGE SCALE GENOMIC DNA]</scope>
    <source>
        <strain evidence="1">AS06rmzACSIP_256</strain>
    </source>
</reference>
<dbReference type="InterPro" id="IPR007459">
    <property type="entry name" value="DNA_pol3_chi"/>
</dbReference>
<dbReference type="Proteomes" id="UP000536534">
    <property type="component" value="Unassembled WGS sequence"/>
</dbReference>
<dbReference type="GO" id="GO:0006260">
    <property type="term" value="P:DNA replication"/>
    <property type="evidence" value="ECO:0007669"/>
    <property type="project" value="InterPro"/>
</dbReference>
<dbReference type="SUPFAM" id="SSF102400">
    <property type="entry name" value="DNA polymerase III chi subunit"/>
    <property type="match status" value="1"/>
</dbReference>
<organism evidence="1 2">
    <name type="scientific">Thauera phenolivorans</name>
    <dbReference type="NCBI Taxonomy" id="1792543"/>
    <lineage>
        <taxon>Bacteria</taxon>
        <taxon>Pseudomonadati</taxon>
        <taxon>Pseudomonadota</taxon>
        <taxon>Betaproteobacteria</taxon>
        <taxon>Rhodocyclales</taxon>
        <taxon>Zoogloeaceae</taxon>
        <taxon>Thauera</taxon>
    </lineage>
</organism>
<evidence type="ECO:0000313" key="2">
    <source>
        <dbReference type="Proteomes" id="UP000536534"/>
    </source>
</evidence>
<comment type="caution">
    <text evidence="1">The sequence shown here is derived from an EMBL/GenBank/DDBJ whole genome shotgun (WGS) entry which is preliminary data.</text>
</comment>
<dbReference type="OrthoDB" id="5297568at2"/>
<sequence>MTAATRVQFYHNTPDRLVLACEMVGRAYASGRKVALRLPDADSARRLDRQLWTADPTAFIPHVAADSPLAAETPVVLAVAGGEAWPHTDLLFNLADDLPPGFERFRMVIEIVGQSEAEKLPARTRWTHYKKRGLALQAFDAERRVAL</sequence>